<dbReference type="EMBL" id="FQXU01000003">
    <property type="protein sequence ID" value="SHH68398.1"/>
    <property type="molecule type" value="Genomic_DNA"/>
</dbReference>
<comment type="similarity">
    <text evidence="1">Belongs to the TelA family.</text>
</comment>
<protein>
    <submittedName>
        <fullName evidence="2">Uncharacterized conserved protein YaaN involved in tellurite resistance</fullName>
    </submittedName>
</protein>
<evidence type="ECO:0000313" key="3">
    <source>
        <dbReference type="Proteomes" id="UP000184241"/>
    </source>
</evidence>
<gene>
    <name evidence="2" type="ORF">SAMN02745941_00703</name>
</gene>
<dbReference type="PANTHER" id="PTHR38432">
    <property type="entry name" value="TELA-LIKE PROTEIN SAOUHSC_01408"/>
    <property type="match status" value="1"/>
</dbReference>
<dbReference type="PANTHER" id="PTHR38432:SF1">
    <property type="entry name" value="TELA-LIKE PROTEIN SAOUHSC_01408"/>
    <property type="match status" value="1"/>
</dbReference>
<dbReference type="Proteomes" id="UP000184241">
    <property type="component" value="Unassembled WGS sequence"/>
</dbReference>
<evidence type="ECO:0000256" key="1">
    <source>
        <dbReference type="ARBA" id="ARBA00005541"/>
    </source>
</evidence>
<dbReference type="InterPro" id="IPR008863">
    <property type="entry name" value="Toxic_anion-R_TelA"/>
</dbReference>
<name>A0A1M5UZW7_9CLOT</name>
<dbReference type="RefSeq" id="WP_073016727.1">
    <property type="nucleotide sequence ID" value="NZ_FQXU01000003.1"/>
</dbReference>
<accession>A0A1M5UZW7</accession>
<proteinExistence type="inferred from homology"/>
<reference evidence="2 3" key="1">
    <citation type="submission" date="2016-11" db="EMBL/GenBank/DDBJ databases">
        <authorList>
            <person name="Jaros S."/>
            <person name="Januszkiewicz K."/>
            <person name="Wedrychowicz H."/>
        </authorList>
    </citation>
    <scope>NUCLEOTIDE SEQUENCE [LARGE SCALE GENOMIC DNA]</scope>
    <source>
        <strain evidence="2 3">DSM 6191</strain>
    </source>
</reference>
<organism evidence="2 3">
    <name type="scientific">Clostridium intestinale DSM 6191</name>
    <dbReference type="NCBI Taxonomy" id="1121320"/>
    <lineage>
        <taxon>Bacteria</taxon>
        <taxon>Bacillati</taxon>
        <taxon>Bacillota</taxon>
        <taxon>Clostridia</taxon>
        <taxon>Eubacteriales</taxon>
        <taxon>Clostridiaceae</taxon>
        <taxon>Clostridium</taxon>
    </lineage>
</organism>
<dbReference type="AlphaFoldDB" id="A0A1M5UZW7"/>
<sequence>MGFTMDATIDLDRVPKAPDIKVLEQEIDKQLEVSEEVKTELEKRAEANINSIFDVDILSMDSRKSFINPIIEFGRDTMEASAKRNSMLSISVGKLATLEDKDNVISKSLLDLNKEMKALNPSLIDFNKTGLLSKLFNPIKDYFAKYEKASDVLVNISKALDKGKKTLENDIITMTNEEIEMRKLTKKLKSEIELLTAMDVCLEKKIQDASSNGVDPEKIKFVMEEIQFPLKQGLITMQEVLTVNQQGILSIELFKRNNKELMIGVDRAKLVSMSALSIGAMLASGLYNQKIVIKTIEAVNQTTGAMLVGISEMIKSQGVDIHKQAVNSNISVEDLQKSFDNCLTAIDDVSKFKLEALPKMRETIDKFKKLTESGEKAINKFENGDKFSF</sequence>
<evidence type="ECO:0000313" key="2">
    <source>
        <dbReference type="EMBL" id="SHH68398.1"/>
    </source>
</evidence>
<dbReference type="Pfam" id="PF05816">
    <property type="entry name" value="TelA"/>
    <property type="match status" value="1"/>
</dbReference>